<feature type="transmembrane region" description="Helical" evidence="7">
    <location>
        <begin position="27"/>
        <end position="45"/>
    </location>
</feature>
<dbReference type="InterPro" id="IPR042194">
    <property type="entry name" value="FHIPEP_1"/>
</dbReference>
<dbReference type="PRINTS" id="PR00949">
    <property type="entry name" value="TYPE3IMAPROT"/>
</dbReference>
<feature type="transmembrane region" description="Helical" evidence="7">
    <location>
        <begin position="295"/>
        <end position="311"/>
    </location>
</feature>
<dbReference type="AlphaFoldDB" id="A0A448JAF9"/>
<evidence type="ECO:0000256" key="5">
    <source>
        <dbReference type="ARBA" id="ARBA00022989"/>
    </source>
</evidence>
<keyword evidence="6 7" id="KW-0472">Membrane</keyword>
<dbReference type="InterPro" id="IPR006301">
    <property type="entry name" value="FlhA"/>
</dbReference>
<comment type="similarity">
    <text evidence="2 7">Belongs to the FHIPEP (flagella/HR/invasion proteins export pore) family.</text>
</comment>
<evidence type="ECO:0000256" key="3">
    <source>
        <dbReference type="ARBA" id="ARBA00022475"/>
    </source>
</evidence>
<dbReference type="PANTHER" id="PTHR30161:SF1">
    <property type="entry name" value="FLAGELLAR BIOSYNTHESIS PROTEIN FLHA-RELATED"/>
    <property type="match status" value="1"/>
</dbReference>
<keyword evidence="8" id="KW-0969">Cilium</keyword>
<keyword evidence="8" id="KW-0966">Cell projection</keyword>
<dbReference type="GO" id="GO:0044780">
    <property type="term" value="P:bacterial-type flagellum assembly"/>
    <property type="evidence" value="ECO:0007669"/>
    <property type="project" value="InterPro"/>
</dbReference>
<organism evidence="8 9">
    <name type="scientific">Campylobacter jejuni subsp. doylei</name>
    <dbReference type="NCBI Taxonomy" id="32021"/>
    <lineage>
        <taxon>Bacteria</taxon>
        <taxon>Pseudomonadati</taxon>
        <taxon>Campylobacterota</taxon>
        <taxon>Epsilonproteobacteria</taxon>
        <taxon>Campylobacterales</taxon>
        <taxon>Campylobacteraceae</taxon>
        <taxon>Campylobacter</taxon>
    </lineage>
</organism>
<dbReference type="EMBL" id="LR134359">
    <property type="protein sequence ID" value="VEG61699.1"/>
    <property type="molecule type" value="Genomic_DNA"/>
</dbReference>
<keyword evidence="7" id="KW-1006">Bacterial flagellum protein export</keyword>
<dbReference type="GO" id="GO:0009306">
    <property type="term" value="P:protein secretion"/>
    <property type="evidence" value="ECO:0007669"/>
    <property type="project" value="InterPro"/>
</dbReference>
<accession>A0A448JAF9</accession>
<comment type="subcellular location">
    <subcellularLocation>
        <location evidence="1 7">Cell membrane</location>
        <topology evidence="1 7">Multi-pass membrane protein</topology>
    </subcellularLocation>
</comment>
<keyword evidence="7" id="KW-0653">Protein transport</keyword>
<dbReference type="InterPro" id="IPR001712">
    <property type="entry name" value="T3SS_FHIPEP"/>
</dbReference>
<feature type="transmembrane region" description="Helical" evidence="7">
    <location>
        <begin position="122"/>
        <end position="145"/>
    </location>
</feature>
<evidence type="ECO:0000256" key="1">
    <source>
        <dbReference type="ARBA" id="ARBA00004651"/>
    </source>
</evidence>
<dbReference type="Gene3D" id="3.40.30.60">
    <property type="entry name" value="FHIPEP family, domain 1"/>
    <property type="match status" value="1"/>
</dbReference>
<proteinExistence type="inferred from homology"/>
<dbReference type="GO" id="GO:0005886">
    <property type="term" value="C:plasma membrane"/>
    <property type="evidence" value="ECO:0007669"/>
    <property type="project" value="UniProtKB-SubCell"/>
</dbReference>
<dbReference type="Proteomes" id="UP000275504">
    <property type="component" value="Chromosome"/>
</dbReference>
<evidence type="ECO:0000256" key="4">
    <source>
        <dbReference type="ARBA" id="ARBA00022692"/>
    </source>
</evidence>
<evidence type="ECO:0000256" key="6">
    <source>
        <dbReference type="ARBA" id="ARBA00023136"/>
    </source>
</evidence>
<dbReference type="PIRSF" id="PIRSF005419">
    <property type="entry name" value="FlhA"/>
    <property type="match status" value="1"/>
</dbReference>
<dbReference type="Gene3D" id="1.10.8.540">
    <property type="entry name" value="FHIPEP family, domain 3"/>
    <property type="match status" value="1"/>
</dbReference>
<keyword evidence="8" id="KW-0282">Flagellum</keyword>
<keyword evidence="7" id="KW-0813">Transport</keyword>
<protein>
    <recommendedName>
        <fullName evidence="7">Flagellar biosynthesis protein FlhA</fullName>
    </recommendedName>
</protein>
<sequence length="724" mass="78967">MAKNKIVDLVFPFLGPLIAPVLKAKSLTIVGFLVCILAIIIVPLPSPILDFFLALSIALSVLIILISIYIPKPTDLTTFPTLILIITLFRLSLNIATTRMILSEGQNGPEAVSEIIAAFGEFVVGGNMVIGVIVFCILVLINFMVVTKGSTRVSEVQARFTLDAMPGKQMAIDADLNAGLIDEQTARARRQEVIAEANFYGAMDGSSKFIKGDAVAGIIITIINIIGGFLIGSFQHDMALSDAASTYTILTIGDGLVSQIPGLITSTATAIIITRASKDEENFAEGTLTQLLSEYRTLLIVGFVLFIFALVPGLPTLSLGFMALVFLSLGYLTKQVKEGKIDITTVKKSKPSAVAVSQSGAGGTTAAPAKKSEEEILKEEDHKINDILKVEILELELGYGLIKLAENELTERIRSMRRSIAESLGFLMPKIRIRDNLRLKPNEYSFKLKGVSIASAEIYPDKYLAMDSGFITEEIEGIATKEPAFNSDALWIDANLKDEATLNGYIVIDPASVISTHMSELIKAHASELLTRQEVQNLLDKVKNDYPIIVEDALGVAPVSLIQKILKDLLKHHIPIKDMLTILESVSDIAEVSKSFDMIIEHVRASLARMITNMYLDDKGNLDIFILDSASSAVLMENVQFRDGSYHLPLSVAQTGTLVDTLRAEVTAVANGRIKPFILCVEPQLRKFIADICYNFSINIVVLSFAEIAENTNFNTEGIIRIEL</sequence>
<keyword evidence="3 7" id="KW-1003">Cell membrane</keyword>
<keyword evidence="5 7" id="KW-1133">Transmembrane helix</keyword>
<evidence type="ECO:0000256" key="7">
    <source>
        <dbReference type="RuleBase" id="RU364093"/>
    </source>
</evidence>
<keyword evidence="4 7" id="KW-0812">Transmembrane</keyword>
<reference evidence="8 9" key="1">
    <citation type="submission" date="2018-12" db="EMBL/GenBank/DDBJ databases">
        <authorList>
            <consortium name="Pathogen Informatics"/>
        </authorList>
    </citation>
    <scope>NUCLEOTIDE SEQUENCE [LARGE SCALE GENOMIC DNA]</scope>
    <source>
        <strain evidence="8 9">NCTC11951</strain>
    </source>
</reference>
<feature type="transmembrane region" description="Helical" evidence="7">
    <location>
        <begin position="256"/>
        <end position="274"/>
    </location>
</feature>
<comment type="function">
    <text evidence="7">Required for formation of the rod structure of the flagellar apparatus. Together with FliI and FliH, may constitute the export apparatus of flagellin.</text>
</comment>
<feature type="transmembrane region" description="Helical" evidence="7">
    <location>
        <begin position="82"/>
        <end position="102"/>
    </location>
</feature>
<gene>
    <name evidence="7 8" type="primary">flhA</name>
    <name evidence="8" type="ORF">NCTC11951_00931</name>
</gene>
<feature type="transmembrane region" description="Helical" evidence="7">
    <location>
        <begin position="214"/>
        <end position="236"/>
    </location>
</feature>
<name>A0A448JAF9_CAMJU</name>
<dbReference type="Pfam" id="PF00771">
    <property type="entry name" value="FHIPEP"/>
    <property type="match status" value="1"/>
</dbReference>
<evidence type="ECO:0000256" key="2">
    <source>
        <dbReference type="ARBA" id="ARBA00008835"/>
    </source>
</evidence>
<dbReference type="NCBIfam" id="TIGR01398">
    <property type="entry name" value="FlhA"/>
    <property type="match status" value="1"/>
</dbReference>
<dbReference type="InterPro" id="IPR042196">
    <property type="entry name" value="FHIPEP_4"/>
</dbReference>
<keyword evidence="7" id="KW-1005">Bacterial flagellum biogenesis</keyword>
<evidence type="ECO:0000313" key="8">
    <source>
        <dbReference type="EMBL" id="VEG61699.1"/>
    </source>
</evidence>
<dbReference type="Gene3D" id="3.40.50.12790">
    <property type="entry name" value="FHIPEP family, domain 4"/>
    <property type="match status" value="1"/>
</dbReference>
<dbReference type="PANTHER" id="PTHR30161">
    <property type="entry name" value="FLAGELLAR EXPORT PROTEIN, MEMBRANE FLHA SUBUNIT-RELATED"/>
    <property type="match status" value="1"/>
</dbReference>
<evidence type="ECO:0000313" key="9">
    <source>
        <dbReference type="Proteomes" id="UP000275504"/>
    </source>
</evidence>
<dbReference type="InterPro" id="IPR042193">
    <property type="entry name" value="FHIPEP_3"/>
</dbReference>
<feature type="transmembrane region" description="Helical" evidence="7">
    <location>
        <begin position="51"/>
        <end position="70"/>
    </location>
</feature>